<sequence>MGIDDRDYMKERYRQRQGLEPGRGFWGFGKAARQARAEKARQAKAVPLGSASWVDAKSRAEFTRPWFETKNHGFDYQRSRAVGLKRHMLQKWVLLLSAISILFPMYREMKRGGWFPDMMDTVPFPRSGSVSVNKEVEPRSATSKMRVTAGPANAVVQLFDPGTDQHVISVYVRKEADVSIPVPPGTYRMRVIEGDKWHGPVKFFGSSTTYESVVRLMTFTPTHYSGIDLHRRVDGELQTRIKIGDPPPLR</sequence>
<dbReference type="EMBL" id="JFHR01000007">
    <property type="protein sequence ID" value="KEQ54787.1"/>
    <property type="molecule type" value="Genomic_DNA"/>
</dbReference>
<evidence type="ECO:0000313" key="1">
    <source>
        <dbReference type="EMBL" id="KEQ54787.1"/>
    </source>
</evidence>
<dbReference type="AlphaFoldDB" id="A0A081RHW4"/>
<protein>
    <submittedName>
        <fullName evidence="1">Uncharacterized protein</fullName>
    </submittedName>
</protein>
<dbReference type="OrthoDB" id="7466597at2"/>
<proteinExistence type="predicted"/>
<evidence type="ECO:0000313" key="2">
    <source>
        <dbReference type="Proteomes" id="UP000028411"/>
    </source>
</evidence>
<name>A0A081RHW4_SPHCR</name>
<dbReference type="PATRIC" id="fig|46429.4.peg.977"/>
<gene>
    <name evidence="1" type="ORF">BV95_01016</name>
</gene>
<dbReference type="eggNOG" id="ENOG5033NZH">
    <property type="taxonomic scope" value="Bacteria"/>
</dbReference>
<reference evidence="1 2" key="1">
    <citation type="submission" date="2014-02" db="EMBL/GenBank/DDBJ databases">
        <title>Whole genome sequence of Sphingobium chlorophenolicum NBRC 16172.</title>
        <authorList>
            <person name="Gan H.M."/>
            <person name="Gan H.Y."/>
            <person name="Chew T.H."/>
            <person name="Savka M.A."/>
        </authorList>
    </citation>
    <scope>NUCLEOTIDE SEQUENCE [LARGE SCALE GENOMIC DNA]</scope>
    <source>
        <strain evidence="1 2">NBRC 16172</strain>
    </source>
</reference>
<accession>A0A081RHW4</accession>
<dbReference type="RefSeq" id="WP_051749622.1">
    <property type="nucleotide sequence ID" value="NZ_JFHR01000007.1"/>
</dbReference>
<comment type="caution">
    <text evidence="1">The sequence shown here is derived from an EMBL/GenBank/DDBJ whole genome shotgun (WGS) entry which is preliminary data.</text>
</comment>
<dbReference type="Proteomes" id="UP000028411">
    <property type="component" value="Unassembled WGS sequence"/>
</dbReference>
<organism evidence="1 2">
    <name type="scientific">Sphingobium chlorophenolicum</name>
    <dbReference type="NCBI Taxonomy" id="46429"/>
    <lineage>
        <taxon>Bacteria</taxon>
        <taxon>Pseudomonadati</taxon>
        <taxon>Pseudomonadota</taxon>
        <taxon>Alphaproteobacteria</taxon>
        <taxon>Sphingomonadales</taxon>
        <taxon>Sphingomonadaceae</taxon>
        <taxon>Sphingobium</taxon>
    </lineage>
</organism>